<keyword evidence="21" id="KW-0511">Multifunctional enzyme</keyword>
<evidence type="ECO:0000256" key="16">
    <source>
        <dbReference type="ARBA" id="ARBA00022968"/>
    </source>
</evidence>
<keyword evidence="9" id="KW-0121">Carboxypeptidase</keyword>
<dbReference type="GO" id="GO:0008658">
    <property type="term" value="F:penicillin binding"/>
    <property type="evidence" value="ECO:0007669"/>
    <property type="project" value="InterPro"/>
</dbReference>
<evidence type="ECO:0000313" key="31">
    <source>
        <dbReference type="Proteomes" id="UP001172911"/>
    </source>
</evidence>
<feature type="domain" description="Glycosyl transferase family 51" evidence="29">
    <location>
        <begin position="45"/>
        <end position="218"/>
    </location>
</feature>
<keyword evidence="12" id="KW-0808">Transferase</keyword>
<keyword evidence="20" id="KW-0046">Antibiotic resistance</keyword>
<dbReference type="FunFam" id="1.10.3810.10:FF:000001">
    <property type="entry name" value="Penicillin-binding protein 1A"/>
    <property type="match status" value="1"/>
</dbReference>
<dbReference type="Proteomes" id="UP001172911">
    <property type="component" value="Unassembled WGS sequence"/>
</dbReference>
<feature type="domain" description="Penicillin-binding protein transpeptidase" evidence="28">
    <location>
        <begin position="307"/>
        <end position="578"/>
    </location>
</feature>
<evidence type="ECO:0000256" key="12">
    <source>
        <dbReference type="ARBA" id="ARBA00022679"/>
    </source>
</evidence>
<evidence type="ECO:0000256" key="18">
    <source>
        <dbReference type="ARBA" id="ARBA00022989"/>
    </source>
</evidence>
<dbReference type="GO" id="GO:0009002">
    <property type="term" value="F:serine-type D-Ala-D-Ala carboxypeptidase activity"/>
    <property type="evidence" value="ECO:0007669"/>
    <property type="project" value="UniProtKB-EC"/>
</dbReference>
<evidence type="ECO:0000313" key="30">
    <source>
        <dbReference type="EMBL" id="MDO7786025.1"/>
    </source>
</evidence>
<comment type="similarity">
    <text evidence="5">In the N-terminal section; belongs to the glycosyltransferase 51 family.</text>
</comment>
<evidence type="ECO:0000256" key="7">
    <source>
        <dbReference type="ARBA" id="ARBA00018638"/>
    </source>
</evidence>
<feature type="region of interest" description="Disordered" evidence="27">
    <location>
        <begin position="633"/>
        <end position="652"/>
    </location>
</feature>
<keyword evidence="17" id="KW-0573">Peptidoglycan synthesis</keyword>
<comment type="function">
    <text evidence="1">Cell wall formation. Synthesis of cross-linked peptidoglycan from the lipid intermediates. The enzyme has a penicillin-insensitive transglycosylase N-terminal domain (formation of linear glycan strands) and a penicillin-sensitive transpeptidase C-terminal domain (cross-linking of the peptide subunits).</text>
</comment>
<dbReference type="SUPFAM" id="SSF56601">
    <property type="entry name" value="beta-lactamase/transpeptidase-like"/>
    <property type="match status" value="1"/>
</dbReference>
<evidence type="ECO:0000256" key="15">
    <source>
        <dbReference type="ARBA" id="ARBA00022960"/>
    </source>
</evidence>
<keyword evidence="10" id="KW-0645">Protease</keyword>
<keyword evidence="16" id="KW-0735">Signal-anchor</keyword>
<evidence type="ECO:0000256" key="11">
    <source>
        <dbReference type="ARBA" id="ARBA00022676"/>
    </source>
</evidence>
<keyword evidence="15" id="KW-0133">Cell shape</keyword>
<dbReference type="InterPro" id="IPR001264">
    <property type="entry name" value="Glyco_trans_51"/>
</dbReference>
<keyword evidence="11" id="KW-0328">Glycosyltransferase</keyword>
<reference evidence="30" key="2">
    <citation type="submission" date="2023-03" db="EMBL/GenBank/DDBJ databases">
        <authorList>
            <person name="Zhang Z."/>
        </authorList>
    </citation>
    <scope>NUCLEOTIDE SEQUENCE</scope>
    <source>
        <strain evidence="30">DSA</strain>
    </source>
</reference>
<dbReference type="GO" id="GO:0008955">
    <property type="term" value="F:peptidoglycan glycosyltransferase activity"/>
    <property type="evidence" value="ECO:0007669"/>
    <property type="project" value="UniProtKB-EC"/>
</dbReference>
<evidence type="ECO:0000256" key="2">
    <source>
        <dbReference type="ARBA" id="ARBA00004401"/>
    </source>
</evidence>
<sequence length="652" mass="72155">MSRVKFLVTIGLIIQIIMLPGCLPLGQEGPPDVPIPSRIVDVNNNLITTVSQVRTIPVDLDNIAPEMQQAIVAIEDDRFYQHRGIDFRGLGRAIYQNIRAGEVAQGGSTISQQLAKNLYLGPERTLDRKIRELFYTIQLERTYTKKEILNMYLNHVYFGQGAYGVEAAARTYFDKSASELSLGESAMLAGLPRAPSYYAPTTNFEGAKERQEVVLRRMAELQMISPERAREAREEHLEPRAKVDWFQQAPYFVAEIIKHFEENYPDGMEMLYTAGLRIQTTLDLNLQRAAENALQQGLDNVNKDINGALVAIDPSNGYIKAMVGGRDWQSSQFNRTLARLQPGSAFKPFLFTAALDSGYTAASTIYCSPVTYTQAGSEPYTPTDHRGGYHHRPFILKQALAISDNVVSVKLADMIGPETLIRYAKAMGIESPLRPFLSLALGTSEVTPLEMAVAYGPLANQGVLARPMYLLRVTDQEGRVLEEHSPNLAKVIDEKIAYIVTDMLQAAVSPGGTAAQLSWMVSRPVAGKTGTTEEYTNAWFVGYTPELVAAVYVGYDDKNRKVGLTGGDIAAPIWGNFIEAGLKERPMEEFQVPEGVVQEEVCTADGRRATALSENTMTAVFISGTEPRLPCYGDRWLQRPQDSGEGPDDIDY</sequence>
<evidence type="ECO:0000256" key="5">
    <source>
        <dbReference type="ARBA" id="ARBA00007739"/>
    </source>
</evidence>
<dbReference type="Gene3D" id="1.10.3810.10">
    <property type="entry name" value="Biosynthetic peptidoglycan transglycosylase-like"/>
    <property type="match status" value="1"/>
</dbReference>
<comment type="subcellular location">
    <subcellularLocation>
        <location evidence="2">Cell membrane</location>
        <topology evidence="2">Single-pass type II membrane protein</topology>
    </subcellularLocation>
</comment>
<accession>A0AAW7Z9F8</accession>
<keyword evidence="13" id="KW-0812">Transmembrane</keyword>
<keyword evidence="18" id="KW-1133">Transmembrane helix</keyword>
<evidence type="ECO:0000256" key="26">
    <source>
        <dbReference type="ARBA" id="ARBA00060592"/>
    </source>
</evidence>
<dbReference type="InterPro" id="IPR012338">
    <property type="entry name" value="Beta-lactam/transpept-like"/>
</dbReference>
<dbReference type="Gene3D" id="3.40.710.10">
    <property type="entry name" value="DD-peptidase/beta-lactamase superfamily"/>
    <property type="match status" value="1"/>
</dbReference>
<evidence type="ECO:0000256" key="9">
    <source>
        <dbReference type="ARBA" id="ARBA00022645"/>
    </source>
</evidence>
<dbReference type="InterPro" id="IPR036950">
    <property type="entry name" value="PBP_transglycosylase"/>
</dbReference>
<evidence type="ECO:0000256" key="8">
    <source>
        <dbReference type="ARBA" id="ARBA00022475"/>
    </source>
</evidence>
<comment type="catalytic activity">
    <reaction evidence="25">
        <text>[GlcNAc-(1-&gt;4)-Mur2Ac(oyl-L-Ala-gamma-D-Glu-L-Lys-D-Ala-D-Ala)](n)-di-trans,octa-cis-undecaprenyl diphosphate + beta-D-GlcNAc-(1-&gt;4)-Mur2Ac(oyl-L-Ala-gamma-D-Glu-L-Lys-D-Ala-D-Ala)-di-trans,octa-cis-undecaprenyl diphosphate = [GlcNAc-(1-&gt;4)-Mur2Ac(oyl-L-Ala-gamma-D-Glu-L-Lys-D-Ala-D-Ala)](n+1)-di-trans,octa-cis-undecaprenyl diphosphate + di-trans,octa-cis-undecaprenyl diphosphate + H(+)</text>
        <dbReference type="Rhea" id="RHEA:23708"/>
        <dbReference type="Rhea" id="RHEA-COMP:9602"/>
        <dbReference type="Rhea" id="RHEA-COMP:9603"/>
        <dbReference type="ChEBI" id="CHEBI:15378"/>
        <dbReference type="ChEBI" id="CHEBI:58405"/>
        <dbReference type="ChEBI" id="CHEBI:60033"/>
        <dbReference type="ChEBI" id="CHEBI:78435"/>
        <dbReference type="EC" id="2.4.99.28"/>
    </reaction>
</comment>
<evidence type="ECO:0000256" key="13">
    <source>
        <dbReference type="ARBA" id="ARBA00022692"/>
    </source>
</evidence>
<dbReference type="PANTHER" id="PTHR32282">
    <property type="entry name" value="BINDING PROTEIN TRANSPEPTIDASE, PUTATIVE-RELATED"/>
    <property type="match status" value="1"/>
</dbReference>
<comment type="pathway">
    <text evidence="26">Glycan biosynthesis.</text>
</comment>
<dbReference type="GO" id="GO:0006508">
    <property type="term" value="P:proteolysis"/>
    <property type="evidence" value="ECO:0007669"/>
    <property type="project" value="UniProtKB-KW"/>
</dbReference>
<proteinExistence type="inferred from homology"/>
<dbReference type="EC" id="2.4.99.28" evidence="24"/>
<evidence type="ECO:0000256" key="27">
    <source>
        <dbReference type="SAM" id="MobiDB-lite"/>
    </source>
</evidence>
<evidence type="ECO:0000259" key="28">
    <source>
        <dbReference type="Pfam" id="PF00905"/>
    </source>
</evidence>
<dbReference type="InterPro" id="IPR023346">
    <property type="entry name" value="Lysozyme-like_dom_sf"/>
</dbReference>
<evidence type="ECO:0000256" key="3">
    <source>
        <dbReference type="ARBA" id="ARBA00004752"/>
    </source>
</evidence>
<dbReference type="EC" id="3.4.16.4" evidence="6"/>
<dbReference type="RefSeq" id="WP_304540790.1">
    <property type="nucleotide sequence ID" value="NZ_JARPTC010000002.1"/>
</dbReference>
<reference evidence="30" key="1">
    <citation type="journal article" date="2023" name="J. Hazard. Mater.">
        <title>Anaerobic biodegradation of pyrene and benzo[a]pyrene by a new sulfate-reducing Desulforamulus aquiferis strain DSA.</title>
        <authorList>
            <person name="Zhang Z."/>
            <person name="Sun J."/>
            <person name="Gong X."/>
            <person name="Wang C."/>
            <person name="Wang H."/>
        </authorList>
    </citation>
    <scope>NUCLEOTIDE SEQUENCE</scope>
    <source>
        <strain evidence="30">DSA</strain>
    </source>
</reference>
<comment type="caution">
    <text evidence="30">The sequence shown here is derived from an EMBL/GenBank/DDBJ whole genome shotgun (WGS) entry which is preliminary data.</text>
</comment>
<evidence type="ECO:0000256" key="23">
    <source>
        <dbReference type="ARBA" id="ARBA00034000"/>
    </source>
</evidence>
<dbReference type="GO" id="GO:0008360">
    <property type="term" value="P:regulation of cell shape"/>
    <property type="evidence" value="ECO:0007669"/>
    <property type="project" value="UniProtKB-KW"/>
</dbReference>
<evidence type="ECO:0000256" key="10">
    <source>
        <dbReference type="ARBA" id="ARBA00022670"/>
    </source>
</evidence>
<dbReference type="SUPFAM" id="SSF53955">
    <property type="entry name" value="Lysozyme-like"/>
    <property type="match status" value="1"/>
</dbReference>
<evidence type="ECO:0000256" key="19">
    <source>
        <dbReference type="ARBA" id="ARBA00023136"/>
    </source>
</evidence>
<evidence type="ECO:0000256" key="21">
    <source>
        <dbReference type="ARBA" id="ARBA00023268"/>
    </source>
</evidence>
<comment type="similarity">
    <text evidence="4">In the C-terminal section; belongs to the transpeptidase family.</text>
</comment>
<dbReference type="AlphaFoldDB" id="A0AAW7Z9F8"/>
<evidence type="ECO:0000256" key="1">
    <source>
        <dbReference type="ARBA" id="ARBA00002624"/>
    </source>
</evidence>
<evidence type="ECO:0000256" key="14">
    <source>
        <dbReference type="ARBA" id="ARBA00022801"/>
    </source>
</evidence>
<evidence type="ECO:0000256" key="22">
    <source>
        <dbReference type="ARBA" id="ARBA00023316"/>
    </source>
</evidence>
<keyword evidence="31" id="KW-1185">Reference proteome</keyword>
<evidence type="ECO:0000256" key="20">
    <source>
        <dbReference type="ARBA" id="ARBA00023251"/>
    </source>
</evidence>
<evidence type="ECO:0000256" key="6">
    <source>
        <dbReference type="ARBA" id="ARBA00012448"/>
    </source>
</evidence>
<evidence type="ECO:0000256" key="25">
    <source>
        <dbReference type="ARBA" id="ARBA00049902"/>
    </source>
</evidence>
<keyword evidence="19" id="KW-0472">Membrane</keyword>
<dbReference type="Pfam" id="PF00912">
    <property type="entry name" value="Transgly"/>
    <property type="match status" value="1"/>
</dbReference>
<gene>
    <name evidence="30" type="ORF">P6N53_02155</name>
</gene>
<dbReference type="GO" id="GO:0005886">
    <property type="term" value="C:plasma membrane"/>
    <property type="evidence" value="ECO:0007669"/>
    <property type="project" value="UniProtKB-SubCell"/>
</dbReference>
<dbReference type="PANTHER" id="PTHR32282:SF33">
    <property type="entry name" value="PEPTIDOGLYCAN GLYCOSYLTRANSFERASE"/>
    <property type="match status" value="1"/>
</dbReference>
<dbReference type="GO" id="GO:0071555">
    <property type="term" value="P:cell wall organization"/>
    <property type="evidence" value="ECO:0007669"/>
    <property type="project" value="UniProtKB-KW"/>
</dbReference>
<keyword evidence="8" id="KW-1003">Cell membrane</keyword>
<protein>
    <recommendedName>
        <fullName evidence="7">Penicillin-binding protein 1A</fullName>
        <ecNumber evidence="24">2.4.99.28</ecNumber>
        <ecNumber evidence="6">3.4.16.4</ecNumber>
    </recommendedName>
</protein>
<keyword evidence="22" id="KW-0961">Cell wall biogenesis/degradation</keyword>
<organism evidence="30 31">
    <name type="scientific">Desulforamulus aquiferis</name>
    <dbReference type="NCBI Taxonomy" id="1397668"/>
    <lineage>
        <taxon>Bacteria</taxon>
        <taxon>Bacillati</taxon>
        <taxon>Bacillota</taxon>
        <taxon>Clostridia</taxon>
        <taxon>Eubacteriales</taxon>
        <taxon>Peptococcaceae</taxon>
        <taxon>Desulforamulus</taxon>
    </lineage>
</organism>
<name>A0AAW7Z9F8_9FIRM</name>
<comment type="pathway">
    <text evidence="3">Cell wall biogenesis; peptidoglycan biosynthesis.</text>
</comment>
<dbReference type="InterPro" id="IPR001460">
    <property type="entry name" value="PCN-bd_Tpept"/>
</dbReference>
<dbReference type="GO" id="GO:0009252">
    <property type="term" value="P:peptidoglycan biosynthetic process"/>
    <property type="evidence" value="ECO:0007669"/>
    <property type="project" value="UniProtKB-KW"/>
</dbReference>
<keyword evidence="14" id="KW-0378">Hydrolase</keyword>
<dbReference type="Pfam" id="PF00905">
    <property type="entry name" value="Transpeptidase"/>
    <property type="match status" value="1"/>
</dbReference>
<evidence type="ECO:0000256" key="4">
    <source>
        <dbReference type="ARBA" id="ARBA00007090"/>
    </source>
</evidence>
<dbReference type="EMBL" id="JARPTC010000002">
    <property type="protein sequence ID" value="MDO7786025.1"/>
    <property type="molecule type" value="Genomic_DNA"/>
</dbReference>
<dbReference type="GO" id="GO:0030288">
    <property type="term" value="C:outer membrane-bounded periplasmic space"/>
    <property type="evidence" value="ECO:0007669"/>
    <property type="project" value="TreeGrafter"/>
</dbReference>
<comment type="catalytic activity">
    <reaction evidence="23">
        <text>Preferential cleavage: (Ac)2-L-Lys-D-Ala-|-D-Ala. Also transpeptidation of peptidyl-alanyl moieties that are N-acyl substituents of D-alanine.</text>
        <dbReference type="EC" id="3.4.16.4"/>
    </reaction>
</comment>
<dbReference type="GO" id="GO:0046677">
    <property type="term" value="P:response to antibiotic"/>
    <property type="evidence" value="ECO:0007669"/>
    <property type="project" value="UniProtKB-KW"/>
</dbReference>
<dbReference type="NCBIfam" id="TIGR02074">
    <property type="entry name" value="PBP_1a_fam"/>
    <property type="match status" value="1"/>
</dbReference>
<evidence type="ECO:0000256" key="17">
    <source>
        <dbReference type="ARBA" id="ARBA00022984"/>
    </source>
</evidence>
<evidence type="ECO:0000256" key="24">
    <source>
        <dbReference type="ARBA" id="ARBA00044770"/>
    </source>
</evidence>
<evidence type="ECO:0000259" key="29">
    <source>
        <dbReference type="Pfam" id="PF00912"/>
    </source>
</evidence>
<dbReference type="InterPro" id="IPR050396">
    <property type="entry name" value="Glycosyltr_51/Transpeptidase"/>
</dbReference>